<evidence type="ECO:0000313" key="2">
    <source>
        <dbReference type="Proteomes" id="UP000054092"/>
    </source>
</evidence>
<dbReference type="Gene3D" id="2.60.40.10">
    <property type="entry name" value="Immunoglobulins"/>
    <property type="match status" value="1"/>
</dbReference>
<protein>
    <recommendedName>
        <fullName evidence="3">Fibronectin type-III domain-containing protein</fullName>
    </recommendedName>
</protein>
<sequence length="64" mass="7385">PFIDVVSYNLYLGTSPTPQLYATTKSSTYFVDRLSPNTIYYWQIVAVDAAGNRYHGPIWYFLTK</sequence>
<proteinExistence type="predicted"/>
<dbReference type="AlphaFoldDB" id="A0A101HPQ2"/>
<feature type="non-terminal residue" evidence="1">
    <location>
        <position position="1"/>
    </location>
</feature>
<gene>
    <name evidence="1" type="ORF">XD94_1128</name>
</gene>
<dbReference type="Proteomes" id="UP000054092">
    <property type="component" value="Unassembled WGS sequence"/>
</dbReference>
<evidence type="ECO:0008006" key="3">
    <source>
        <dbReference type="Google" id="ProtNLM"/>
    </source>
</evidence>
<dbReference type="InterPro" id="IPR013783">
    <property type="entry name" value="Ig-like_fold"/>
</dbReference>
<name>A0A101HPQ2_9BACT</name>
<dbReference type="InterPro" id="IPR036116">
    <property type="entry name" value="FN3_sf"/>
</dbReference>
<dbReference type="SUPFAM" id="SSF49265">
    <property type="entry name" value="Fibronectin type III"/>
    <property type="match status" value="1"/>
</dbReference>
<accession>A0A101HPQ2</accession>
<evidence type="ECO:0000313" key="1">
    <source>
        <dbReference type="EMBL" id="KUK80175.1"/>
    </source>
</evidence>
<comment type="caution">
    <text evidence="1">The sequence shown here is derived from an EMBL/GenBank/DDBJ whole genome shotgun (WGS) entry which is preliminary data.</text>
</comment>
<dbReference type="EMBL" id="LGGP01000195">
    <property type="protein sequence ID" value="KUK80175.1"/>
    <property type="molecule type" value="Genomic_DNA"/>
</dbReference>
<reference evidence="2" key="1">
    <citation type="journal article" date="2015" name="MBio">
        <title>Genome-Resolved Metagenomic Analysis Reveals Roles for Candidate Phyla and Other Microbial Community Members in Biogeochemical Transformations in Oil Reservoirs.</title>
        <authorList>
            <person name="Hu P."/>
            <person name="Tom L."/>
            <person name="Singh A."/>
            <person name="Thomas B.C."/>
            <person name="Baker B.J."/>
            <person name="Piceno Y.M."/>
            <person name="Andersen G.L."/>
            <person name="Banfield J.F."/>
        </authorList>
    </citation>
    <scope>NUCLEOTIDE SEQUENCE [LARGE SCALE GENOMIC DNA]</scope>
</reference>
<dbReference type="PATRIC" id="fig|1184387.3.peg.1560"/>
<organism evidence="1 2">
    <name type="scientific">Mesotoga prima</name>
    <dbReference type="NCBI Taxonomy" id="1184387"/>
    <lineage>
        <taxon>Bacteria</taxon>
        <taxon>Thermotogati</taxon>
        <taxon>Thermotogota</taxon>
        <taxon>Thermotogae</taxon>
        <taxon>Kosmotogales</taxon>
        <taxon>Kosmotogaceae</taxon>
        <taxon>Mesotoga</taxon>
    </lineage>
</organism>